<evidence type="ECO:0000259" key="8">
    <source>
        <dbReference type="Pfam" id="PF13850"/>
    </source>
</evidence>
<dbReference type="InterPro" id="IPR039542">
    <property type="entry name" value="Erv_N"/>
</dbReference>
<feature type="transmembrane region" description="Helical" evidence="6">
    <location>
        <begin position="39"/>
        <end position="60"/>
    </location>
</feature>
<keyword evidence="5 6" id="KW-0472">Membrane</keyword>
<organism evidence="9 10">
    <name type="scientific">Mesocestoides corti</name>
    <name type="common">Flatworm</name>
    <dbReference type="NCBI Taxonomy" id="53468"/>
    <lineage>
        <taxon>Eukaryota</taxon>
        <taxon>Metazoa</taxon>
        <taxon>Spiralia</taxon>
        <taxon>Lophotrochozoa</taxon>
        <taxon>Platyhelminthes</taxon>
        <taxon>Cestoda</taxon>
        <taxon>Eucestoda</taxon>
        <taxon>Cyclophyllidea</taxon>
        <taxon>Mesocestoididae</taxon>
        <taxon>Mesocestoides</taxon>
    </lineage>
</organism>
<evidence type="ECO:0000256" key="5">
    <source>
        <dbReference type="ARBA" id="ARBA00023136"/>
    </source>
</evidence>
<accession>A0A0R3UGL5</accession>
<comment type="subcellular location">
    <subcellularLocation>
        <location evidence="1">Endoplasmic reticulum-Golgi intermediate compartment membrane</location>
        <topology evidence="1">Multi-pass membrane protein</topology>
    </subcellularLocation>
</comment>
<name>A0A0R3UGL5_MESCO</name>
<dbReference type="OrthoDB" id="5541786at2759"/>
<dbReference type="GO" id="GO:0005783">
    <property type="term" value="C:endoplasmic reticulum"/>
    <property type="evidence" value="ECO:0007669"/>
    <property type="project" value="TreeGrafter"/>
</dbReference>
<dbReference type="PANTHER" id="PTHR10984:SF30">
    <property type="entry name" value="ENDOPLASMIC RETICULUM-GOLGI INTERMEDIATE COMPARTMENT PROTEIN 2"/>
    <property type="match status" value="1"/>
</dbReference>
<evidence type="ECO:0000313" key="9">
    <source>
        <dbReference type="EMBL" id="VDD80378.1"/>
    </source>
</evidence>
<dbReference type="Pfam" id="PF13850">
    <property type="entry name" value="ERGIC_N"/>
    <property type="match status" value="1"/>
</dbReference>
<evidence type="ECO:0000259" key="7">
    <source>
        <dbReference type="Pfam" id="PF07970"/>
    </source>
</evidence>
<evidence type="ECO:0000256" key="1">
    <source>
        <dbReference type="ARBA" id="ARBA00004457"/>
    </source>
</evidence>
<gene>
    <name evidence="9" type="ORF">MCOS_LOCUS6381</name>
</gene>
<dbReference type="GO" id="GO:0006890">
    <property type="term" value="P:retrograde vesicle-mediated transport, Golgi to endoplasmic reticulum"/>
    <property type="evidence" value="ECO:0007669"/>
    <property type="project" value="TreeGrafter"/>
</dbReference>
<dbReference type="GO" id="GO:0030134">
    <property type="term" value="C:COPII-coated ER to Golgi transport vesicle"/>
    <property type="evidence" value="ECO:0007669"/>
    <property type="project" value="TreeGrafter"/>
</dbReference>
<feature type="transmembrane region" description="Helical" evidence="6">
    <location>
        <begin position="349"/>
        <end position="374"/>
    </location>
</feature>
<evidence type="ECO:0000313" key="10">
    <source>
        <dbReference type="Proteomes" id="UP000267029"/>
    </source>
</evidence>
<dbReference type="EMBL" id="UXSR01005256">
    <property type="protein sequence ID" value="VDD80378.1"/>
    <property type="molecule type" value="Genomic_DNA"/>
</dbReference>
<feature type="domain" description="Endoplasmic reticulum vesicle transporter C-terminal" evidence="7">
    <location>
        <begin position="275"/>
        <end position="362"/>
    </location>
</feature>
<dbReference type="GO" id="GO:0006888">
    <property type="term" value="P:endoplasmic reticulum to Golgi vesicle-mediated transport"/>
    <property type="evidence" value="ECO:0007669"/>
    <property type="project" value="TreeGrafter"/>
</dbReference>
<dbReference type="Pfam" id="PF07970">
    <property type="entry name" value="COPIIcoated_ERV"/>
    <property type="match status" value="2"/>
</dbReference>
<evidence type="ECO:0000256" key="6">
    <source>
        <dbReference type="SAM" id="Phobius"/>
    </source>
</evidence>
<dbReference type="Proteomes" id="UP000267029">
    <property type="component" value="Unassembled WGS sequence"/>
</dbReference>
<dbReference type="InterPro" id="IPR045888">
    <property type="entry name" value="Erv"/>
</dbReference>
<dbReference type="PANTHER" id="PTHR10984">
    <property type="entry name" value="ENDOPLASMIC RETICULUM-GOLGI INTERMEDIATE COMPARTMENT PROTEIN"/>
    <property type="match status" value="1"/>
</dbReference>
<dbReference type="STRING" id="53468.A0A0R3UGL5"/>
<evidence type="ECO:0000256" key="2">
    <source>
        <dbReference type="ARBA" id="ARBA00005648"/>
    </source>
</evidence>
<evidence type="ECO:0008006" key="11">
    <source>
        <dbReference type="Google" id="ProtNLM"/>
    </source>
</evidence>
<evidence type="ECO:0000256" key="4">
    <source>
        <dbReference type="ARBA" id="ARBA00022989"/>
    </source>
</evidence>
<sequence length="400" mass="45309">MDVRRRITHDNHDETKGAYLESIKKIDTFEKLPKECVKYTSGGGGASLITFAFVVALVMAELSRFVNPDVSFRYSVDNALEGFVLFTFFSIPSELPINIDMTVAMRCSGMSLICKLYRLVSEVSMDVLDINGNLVASSSQVKVINSRFELSPRRKRRFEVAIYLPMHFSNLILHGINSICFQLKRKQMSLLRQQHHSVHQYFWMSRTTSNEFNLHSFHYSREYEVPESQADACRFVGTFKVRKSPGNLHIATGKAFGQNTNVHIHIAPLYFNGPTLMYQYFIEVVPTTLTNRLEILDTYQYAVTEQARSVNRNQSQGVPGVFFRYDVFPVRVEVNATGEMSVARLLVRLAAIIGGVFATGNLLCFLISTLSYSLSTQMLFRRTSRPGLSPSSPLVPESES</sequence>
<keyword evidence="4 6" id="KW-1133">Transmembrane helix</keyword>
<dbReference type="GO" id="GO:0033116">
    <property type="term" value="C:endoplasmic reticulum-Golgi intermediate compartment membrane"/>
    <property type="evidence" value="ECO:0007669"/>
    <property type="project" value="UniProtKB-SubCell"/>
</dbReference>
<dbReference type="AlphaFoldDB" id="A0A0R3UGL5"/>
<feature type="domain" description="Endoplasmic reticulum vesicle transporter C-terminal" evidence="7">
    <location>
        <begin position="225"/>
        <end position="265"/>
    </location>
</feature>
<dbReference type="InterPro" id="IPR012936">
    <property type="entry name" value="Erv_C"/>
</dbReference>
<protein>
    <recommendedName>
        <fullName evidence="11">Endoplasmic reticulum vesicle transporter C-terminal domain-containing protein</fullName>
    </recommendedName>
</protein>
<comment type="similarity">
    <text evidence="2">Belongs to the ERGIC family.</text>
</comment>
<feature type="domain" description="Endoplasmic reticulum vesicle transporter N-terminal" evidence="8">
    <location>
        <begin position="23"/>
        <end position="111"/>
    </location>
</feature>
<reference evidence="9 10" key="1">
    <citation type="submission" date="2018-10" db="EMBL/GenBank/DDBJ databases">
        <authorList>
            <consortium name="Pathogen Informatics"/>
        </authorList>
    </citation>
    <scope>NUCLEOTIDE SEQUENCE [LARGE SCALE GENOMIC DNA]</scope>
</reference>
<keyword evidence="10" id="KW-1185">Reference proteome</keyword>
<evidence type="ECO:0000256" key="3">
    <source>
        <dbReference type="ARBA" id="ARBA00022692"/>
    </source>
</evidence>
<keyword evidence="3 6" id="KW-0812">Transmembrane</keyword>
<proteinExistence type="inferred from homology"/>